<dbReference type="EMBL" id="QXFT01000607">
    <property type="protein sequence ID" value="KAE9339717.1"/>
    <property type="molecule type" value="Genomic_DNA"/>
</dbReference>
<dbReference type="EMBL" id="QXFV01000455">
    <property type="protein sequence ID" value="KAE9037055.1"/>
    <property type="molecule type" value="Genomic_DNA"/>
</dbReference>
<comment type="caution">
    <text evidence="2">The sequence shown here is derived from an EMBL/GenBank/DDBJ whole genome shotgun (WGS) entry which is preliminary data.</text>
</comment>
<organism evidence="2 4">
    <name type="scientific">Phytophthora rubi</name>
    <dbReference type="NCBI Taxonomy" id="129364"/>
    <lineage>
        <taxon>Eukaryota</taxon>
        <taxon>Sar</taxon>
        <taxon>Stramenopiles</taxon>
        <taxon>Oomycota</taxon>
        <taxon>Peronosporomycetes</taxon>
        <taxon>Peronosporales</taxon>
        <taxon>Peronosporaceae</taxon>
        <taxon>Phytophthora</taxon>
    </lineage>
</organism>
<dbReference type="AlphaFoldDB" id="A0A6A3N7T3"/>
<accession>A0A6A3N7T3</accession>
<name>A0A6A3N7T3_9STRA</name>
<evidence type="ECO:0000313" key="3">
    <source>
        <dbReference type="EMBL" id="KAE9339717.1"/>
    </source>
</evidence>
<sequence length="59" mass="6032">MLSITSFPSASVTLTAISLQSTRGGIVLSAHSSPLHSVMSPLPVVFVALDSHASPPPYA</sequence>
<proteinExistence type="predicted"/>
<dbReference type="Proteomes" id="UP000429607">
    <property type="component" value="Unassembled WGS sequence"/>
</dbReference>
<dbReference type="EMBL" id="QXFU01000462">
    <property type="protein sequence ID" value="KAE9032950.1"/>
    <property type="molecule type" value="Genomic_DNA"/>
</dbReference>
<dbReference type="Proteomes" id="UP000434957">
    <property type="component" value="Unassembled WGS sequence"/>
</dbReference>
<dbReference type="Proteomes" id="UP000435112">
    <property type="component" value="Unassembled WGS sequence"/>
</dbReference>
<gene>
    <name evidence="2" type="ORF">PR001_g8538</name>
    <name evidence="1" type="ORF">PR002_g8923</name>
    <name evidence="3" type="ORF">PR003_g10873</name>
</gene>
<evidence type="ECO:0000313" key="2">
    <source>
        <dbReference type="EMBL" id="KAE9037055.1"/>
    </source>
</evidence>
<keyword evidence="5" id="KW-1185">Reference proteome</keyword>
<evidence type="ECO:0000313" key="4">
    <source>
        <dbReference type="Proteomes" id="UP000429607"/>
    </source>
</evidence>
<protein>
    <submittedName>
        <fullName evidence="2">Uncharacterized protein</fullName>
    </submittedName>
</protein>
<evidence type="ECO:0000313" key="1">
    <source>
        <dbReference type="EMBL" id="KAE9032950.1"/>
    </source>
</evidence>
<reference evidence="4 6" key="1">
    <citation type="submission" date="2018-09" db="EMBL/GenBank/DDBJ databases">
        <title>Genomic investigation of the strawberry pathogen Phytophthora fragariae indicates pathogenicity is determined by transcriptional variation in three key races.</title>
        <authorList>
            <person name="Adams T.M."/>
            <person name="Armitage A.D."/>
            <person name="Sobczyk M.K."/>
            <person name="Bates H.J."/>
            <person name="Dunwell J.M."/>
            <person name="Nellist C.F."/>
            <person name="Harrison R.J."/>
        </authorList>
    </citation>
    <scope>NUCLEOTIDE SEQUENCE [LARGE SCALE GENOMIC DNA]</scope>
    <source>
        <strain evidence="2 4">SCRP249</strain>
        <strain evidence="1 6">SCRP324</strain>
        <strain evidence="3 5">SCRP333</strain>
    </source>
</reference>
<evidence type="ECO:0000313" key="6">
    <source>
        <dbReference type="Proteomes" id="UP000435112"/>
    </source>
</evidence>
<evidence type="ECO:0000313" key="5">
    <source>
        <dbReference type="Proteomes" id="UP000434957"/>
    </source>
</evidence>